<accession>A0AAW2HBA5</accession>
<feature type="domain" description="EF-hand" evidence="4">
    <location>
        <begin position="51"/>
        <end position="86"/>
    </location>
</feature>
<dbReference type="PROSITE" id="PS00018">
    <property type="entry name" value="EF_HAND_1"/>
    <property type="match status" value="2"/>
</dbReference>
<reference evidence="5" key="1">
    <citation type="journal article" date="2024" name="Gigascience">
        <title>Chromosome-level genome of the poultry shaft louse Menopon gallinae provides insight into the host-switching and adaptive evolution of parasitic lice.</title>
        <authorList>
            <person name="Xu Y."/>
            <person name="Ma L."/>
            <person name="Liu S."/>
            <person name="Liang Y."/>
            <person name="Liu Q."/>
            <person name="He Z."/>
            <person name="Tian L."/>
            <person name="Duan Y."/>
            <person name="Cai W."/>
            <person name="Li H."/>
            <person name="Song F."/>
        </authorList>
    </citation>
    <scope>NUCLEOTIDE SEQUENCE</scope>
    <source>
        <strain evidence="5">Cailab_2023a</strain>
    </source>
</reference>
<dbReference type="Pfam" id="PF13499">
    <property type="entry name" value="EF-hand_7"/>
    <property type="match status" value="2"/>
</dbReference>
<dbReference type="CDD" id="cd00051">
    <property type="entry name" value="EFh"/>
    <property type="match status" value="2"/>
</dbReference>
<dbReference type="PANTHER" id="PTHR23050">
    <property type="entry name" value="CALCIUM BINDING PROTEIN"/>
    <property type="match status" value="1"/>
</dbReference>
<feature type="compositionally biased region" description="Basic and acidic residues" evidence="3">
    <location>
        <begin position="9"/>
        <end position="20"/>
    </location>
</feature>
<sequence>MTKHNIIIRNREESGGREEENGNMEEIEETTHQTRINQDRDTMAKFKITKRQMKELRDAFMVFDKDGDGRITKDELGRVMRSLGQFATEEELQQMLKEIDFDGDGHFSFEEFVQLLLGGDHLGGTLLDNTPADEEKELRDAFRVFDKHNRGFISATDLRAVLQCLGEQLSEEEIEEMIREVDVDGDGRIDFGEFVRALVTSGDEDDDDED</sequence>
<dbReference type="InterPro" id="IPR018247">
    <property type="entry name" value="EF_Hand_1_Ca_BS"/>
</dbReference>
<comment type="caution">
    <text evidence="5">The sequence shown here is derived from an EMBL/GenBank/DDBJ whole genome shotgun (WGS) entry which is preliminary data.</text>
</comment>
<name>A0AAW2HBA5_9NEOP</name>
<dbReference type="EMBL" id="JARGDH010000005">
    <property type="protein sequence ID" value="KAL0266997.1"/>
    <property type="molecule type" value="Genomic_DNA"/>
</dbReference>
<evidence type="ECO:0000256" key="1">
    <source>
        <dbReference type="ARBA" id="ARBA00022737"/>
    </source>
</evidence>
<dbReference type="InterPro" id="IPR050145">
    <property type="entry name" value="Centrin_CML-like"/>
</dbReference>
<dbReference type="GO" id="GO:0005509">
    <property type="term" value="F:calcium ion binding"/>
    <property type="evidence" value="ECO:0007669"/>
    <property type="project" value="InterPro"/>
</dbReference>
<feature type="region of interest" description="Disordered" evidence="3">
    <location>
        <begin position="1"/>
        <end position="23"/>
    </location>
</feature>
<feature type="domain" description="EF-hand" evidence="4">
    <location>
        <begin position="133"/>
        <end position="168"/>
    </location>
</feature>
<proteinExistence type="predicted"/>
<gene>
    <name evidence="5" type="ORF">PYX00_009385</name>
</gene>
<dbReference type="AlphaFoldDB" id="A0AAW2HBA5"/>
<evidence type="ECO:0000256" key="3">
    <source>
        <dbReference type="SAM" id="MobiDB-lite"/>
    </source>
</evidence>
<feature type="domain" description="EF-hand" evidence="4">
    <location>
        <begin position="87"/>
        <end position="122"/>
    </location>
</feature>
<keyword evidence="2" id="KW-0106">Calcium</keyword>
<dbReference type="SMART" id="SM00054">
    <property type="entry name" value="EFh"/>
    <property type="match status" value="4"/>
</dbReference>
<feature type="domain" description="EF-hand" evidence="4">
    <location>
        <begin position="169"/>
        <end position="204"/>
    </location>
</feature>
<dbReference type="SUPFAM" id="SSF47473">
    <property type="entry name" value="EF-hand"/>
    <property type="match status" value="1"/>
</dbReference>
<evidence type="ECO:0000259" key="4">
    <source>
        <dbReference type="PROSITE" id="PS50222"/>
    </source>
</evidence>
<evidence type="ECO:0000313" key="5">
    <source>
        <dbReference type="EMBL" id="KAL0266997.1"/>
    </source>
</evidence>
<evidence type="ECO:0000256" key="2">
    <source>
        <dbReference type="ARBA" id="ARBA00022837"/>
    </source>
</evidence>
<keyword evidence="1" id="KW-0677">Repeat</keyword>
<dbReference type="FunFam" id="1.10.238.10:FF:000001">
    <property type="entry name" value="Calmodulin 1"/>
    <property type="match status" value="2"/>
</dbReference>
<dbReference type="Gene3D" id="1.10.238.10">
    <property type="entry name" value="EF-hand"/>
    <property type="match status" value="3"/>
</dbReference>
<dbReference type="InterPro" id="IPR011992">
    <property type="entry name" value="EF-hand-dom_pair"/>
</dbReference>
<dbReference type="InterPro" id="IPR002048">
    <property type="entry name" value="EF_hand_dom"/>
</dbReference>
<protein>
    <recommendedName>
        <fullName evidence="4">EF-hand domain-containing protein</fullName>
    </recommendedName>
</protein>
<organism evidence="5">
    <name type="scientific">Menopon gallinae</name>
    <name type="common">poultry shaft louse</name>
    <dbReference type="NCBI Taxonomy" id="328185"/>
    <lineage>
        <taxon>Eukaryota</taxon>
        <taxon>Metazoa</taxon>
        <taxon>Ecdysozoa</taxon>
        <taxon>Arthropoda</taxon>
        <taxon>Hexapoda</taxon>
        <taxon>Insecta</taxon>
        <taxon>Pterygota</taxon>
        <taxon>Neoptera</taxon>
        <taxon>Paraneoptera</taxon>
        <taxon>Psocodea</taxon>
        <taxon>Troctomorpha</taxon>
        <taxon>Phthiraptera</taxon>
        <taxon>Amblycera</taxon>
        <taxon>Menoponidae</taxon>
        <taxon>Menopon</taxon>
    </lineage>
</organism>
<dbReference type="PROSITE" id="PS50222">
    <property type="entry name" value="EF_HAND_2"/>
    <property type="match status" value="4"/>
</dbReference>